<gene>
    <name evidence="1" type="ORF">GA0061099_102012</name>
</gene>
<organism evidence="1 2">
    <name type="scientific">Bradyrhizobium yuanmingense</name>
    <dbReference type="NCBI Taxonomy" id="108015"/>
    <lineage>
        <taxon>Bacteria</taxon>
        <taxon>Pseudomonadati</taxon>
        <taxon>Pseudomonadota</taxon>
        <taxon>Alphaproteobacteria</taxon>
        <taxon>Hyphomicrobiales</taxon>
        <taxon>Nitrobacteraceae</taxon>
        <taxon>Bradyrhizobium</taxon>
    </lineage>
</organism>
<dbReference type="AlphaFoldDB" id="A0A1C3XHZ9"/>
<evidence type="ECO:0000313" key="1">
    <source>
        <dbReference type="EMBL" id="SCB51594.1"/>
    </source>
</evidence>
<proteinExistence type="predicted"/>
<name>A0A1C3XHZ9_9BRAD</name>
<accession>A0A1C3XHZ9</accession>
<dbReference type="EMBL" id="FMAE01000020">
    <property type="protein sequence ID" value="SCB51594.1"/>
    <property type="molecule type" value="Genomic_DNA"/>
</dbReference>
<dbReference type="RefSeq" id="WP_141697737.1">
    <property type="nucleotide sequence ID" value="NZ_FMAE01000020.1"/>
</dbReference>
<evidence type="ECO:0000313" key="2">
    <source>
        <dbReference type="Proteomes" id="UP000183174"/>
    </source>
</evidence>
<sequence>MHTTLGMMSIWLLINALIVVLMMPSTSLPGDANQENLACGGKQHRRVPVLPLKIEKSWRCLTGCPPTGCDVRLATNGGNGTWPCSPRTAETCDSLASTQLAVSGA</sequence>
<reference evidence="1 2" key="1">
    <citation type="submission" date="2016-08" db="EMBL/GenBank/DDBJ databases">
        <authorList>
            <person name="Seilhamer J.J."/>
        </authorList>
    </citation>
    <scope>NUCLEOTIDE SEQUENCE [LARGE SCALE GENOMIC DNA]</scope>
    <source>
        <strain evidence="1 2">CCBAU 10071</strain>
    </source>
</reference>
<protein>
    <submittedName>
        <fullName evidence="1">Uncharacterized protein</fullName>
    </submittedName>
</protein>
<dbReference type="Proteomes" id="UP000183174">
    <property type="component" value="Unassembled WGS sequence"/>
</dbReference>